<evidence type="ECO:0000313" key="1">
    <source>
        <dbReference type="EMBL" id="CUM98763.1"/>
    </source>
</evidence>
<organism evidence="1 2">
    <name type="scientific">Anaerostipes hadrus</name>
    <dbReference type="NCBI Taxonomy" id="649756"/>
    <lineage>
        <taxon>Bacteria</taxon>
        <taxon>Bacillati</taxon>
        <taxon>Bacillota</taxon>
        <taxon>Clostridia</taxon>
        <taxon>Lachnospirales</taxon>
        <taxon>Lachnospiraceae</taxon>
        <taxon>Anaerostipes</taxon>
    </lineage>
</organism>
<dbReference type="PANTHER" id="PTHR23416">
    <property type="entry name" value="SIALIC ACID SYNTHASE-RELATED"/>
    <property type="match status" value="1"/>
</dbReference>
<dbReference type="AlphaFoldDB" id="A0A173T7L6"/>
<dbReference type="Gene3D" id="2.160.10.10">
    <property type="entry name" value="Hexapeptide repeat proteins"/>
    <property type="match status" value="1"/>
</dbReference>
<dbReference type="SUPFAM" id="SSF51161">
    <property type="entry name" value="Trimeric LpxA-like enzymes"/>
    <property type="match status" value="1"/>
</dbReference>
<proteinExistence type="predicted"/>
<dbReference type="RefSeq" id="WP_022091503.1">
    <property type="nucleotide sequence ID" value="NZ_CYXT01000013.1"/>
</dbReference>
<sequence>MHLRDKIRTVVSLPKTIYFNFKVLEKKDAVKLPFFVDKDVKLGKLYKNVIKLNFKSDRFSIKIGKKAIDDTPEFTKGYFSMTQNSSIVFNGNAEFSYGISFTALQQSRIVIGNNFYCNKNCVISSREAIEIGNDVLVGWNVNIRDNDGETHRIYENNIENEYKKKIVIKNHVWLCAFSSVLKGVEILEDTVVAYGTCVTKSLGEKNVILAGVPAKIVKRNIEWKR</sequence>
<protein>
    <submittedName>
        <fullName evidence="1">Galactoside O-acetyltransferase</fullName>
        <ecNumber evidence="1">2.3.1.18</ecNumber>
    </submittedName>
</protein>
<dbReference type="InterPro" id="IPR051159">
    <property type="entry name" value="Hexapeptide_acetyltransf"/>
</dbReference>
<gene>
    <name evidence="1" type="primary">lacA</name>
    <name evidence="1" type="ORF">ERS852425_01883</name>
</gene>
<keyword evidence="1" id="KW-0808">Transferase</keyword>
<name>A0A173T7L6_ANAHA</name>
<reference evidence="1 2" key="1">
    <citation type="submission" date="2015-09" db="EMBL/GenBank/DDBJ databases">
        <authorList>
            <consortium name="Pathogen Informatics"/>
        </authorList>
    </citation>
    <scope>NUCLEOTIDE SEQUENCE [LARGE SCALE GENOMIC DNA]</scope>
    <source>
        <strain evidence="1 2">2789STDY5608868</strain>
    </source>
</reference>
<dbReference type="Proteomes" id="UP000095598">
    <property type="component" value="Unassembled WGS sequence"/>
</dbReference>
<accession>A0A173T7L6</accession>
<dbReference type="CDD" id="cd04647">
    <property type="entry name" value="LbH_MAT_like"/>
    <property type="match status" value="1"/>
</dbReference>
<dbReference type="GO" id="GO:0008870">
    <property type="term" value="F:galactoside O-acetyltransferase activity"/>
    <property type="evidence" value="ECO:0007669"/>
    <property type="project" value="UniProtKB-EC"/>
</dbReference>
<keyword evidence="1" id="KW-0012">Acyltransferase</keyword>
<dbReference type="InterPro" id="IPR011004">
    <property type="entry name" value="Trimer_LpxA-like_sf"/>
</dbReference>
<dbReference type="PANTHER" id="PTHR23416:SF78">
    <property type="entry name" value="LIPOPOLYSACCHARIDE BIOSYNTHESIS O-ACETYL TRANSFERASE WBBJ-RELATED"/>
    <property type="match status" value="1"/>
</dbReference>
<dbReference type="EC" id="2.3.1.18" evidence="1"/>
<dbReference type="EMBL" id="CYXT01000013">
    <property type="protein sequence ID" value="CUM98763.1"/>
    <property type="molecule type" value="Genomic_DNA"/>
</dbReference>
<evidence type="ECO:0000313" key="2">
    <source>
        <dbReference type="Proteomes" id="UP000095598"/>
    </source>
</evidence>